<dbReference type="Proteomes" id="UP001209694">
    <property type="component" value="Unassembled WGS sequence"/>
</dbReference>
<evidence type="ECO:0000313" key="5">
    <source>
        <dbReference type="Proteomes" id="UP000297352"/>
    </source>
</evidence>
<dbReference type="EMBL" id="RQGI01000059">
    <property type="protein sequence ID" value="TGL67027.1"/>
    <property type="molecule type" value="Genomic_DNA"/>
</dbReference>
<dbReference type="AlphaFoldDB" id="A0A2N0AXY3"/>
<reference evidence="5" key="2">
    <citation type="journal article" date="2019" name="PLoS Negl. Trop. Dis.">
        <title>Revisiting the worldwide diversity of Leptospira species in the environment.</title>
        <authorList>
            <person name="Vincent A.T."/>
            <person name="Schiettekatte O."/>
            <person name="Bourhy P."/>
            <person name="Veyrier F.J."/>
            <person name="Picardeau M."/>
        </authorList>
    </citation>
    <scope>NUCLEOTIDE SEQUENCE [LARGE SCALE GENOMIC DNA]</scope>
    <source>
        <strain evidence="5">201702449</strain>
    </source>
</reference>
<feature type="region of interest" description="Disordered" evidence="1">
    <location>
        <begin position="77"/>
        <end position="121"/>
    </location>
</feature>
<feature type="chain" id="PRO_5044383889" evidence="2">
    <location>
        <begin position="22"/>
        <end position="141"/>
    </location>
</feature>
<feature type="signal peptide" evidence="2">
    <location>
        <begin position="1"/>
        <end position="21"/>
    </location>
</feature>
<reference evidence="4" key="1">
    <citation type="submission" date="2018-10" db="EMBL/GenBank/DDBJ databases">
        <authorList>
            <person name="Vincent A.T."/>
            <person name="Schiettekatte O."/>
            <person name="Bourhy P."/>
            <person name="Veyrier F.J."/>
            <person name="Picardeau M."/>
        </authorList>
    </citation>
    <scope>NUCLEOTIDE SEQUENCE</scope>
    <source>
        <strain evidence="4">201702449</strain>
    </source>
</reference>
<feature type="compositionally biased region" description="Polar residues" evidence="1">
    <location>
        <begin position="91"/>
        <end position="109"/>
    </location>
</feature>
<organism evidence="3 6">
    <name type="scientific">Leptospira levettii</name>
    <dbReference type="NCBI Taxonomy" id="2023178"/>
    <lineage>
        <taxon>Bacteria</taxon>
        <taxon>Pseudomonadati</taxon>
        <taxon>Spirochaetota</taxon>
        <taxon>Spirochaetia</taxon>
        <taxon>Leptospirales</taxon>
        <taxon>Leptospiraceae</taxon>
        <taxon>Leptospira</taxon>
    </lineage>
</organism>
<evidence type="ECO:0000256" key="1">
    <source>
        <dbReference type="SAM" id="MobiDB-lite"/>
    </source>
</evidence>
<dbReference type="RefSeq" id="WP_100726703.1">
    <property type="nucleotide sequence ID" value="NZ_JAMQPS010000002.1"/>
</dbReference>
<gene>
    <name evidence="4" type="ORF">EHQ60_16525</name>
    <name evidence="3" type="ORF">ND810_10440</name>
</gene>
<proteinExistence type="predicted"/>
<reference evidence="3" key="3">
    <citation type="submission" date="2022-06" db="EMBL/GenBank/DDBJ databases">
        <title>Leptospira isolates from biofilms formed at urban environments.</title>
        <authorList>
            <person name="Ribeiro P.S."/>
            <person name="Sousa T."/>
            <person name="Carvalho N."/>
            <person name="Aburjaile F."/>
            <person name="Neves F."/>
            <person name="Oliveira D."/>
            <person name="Blanco L."/>
            <person name="Lima J."/>
            <person name="Costa F."/>
            <person name="Brenig B."/>
            <person name="Soares S."/>
            <person name="Ramos R."/>
            <person name="Goes-Neto A."/>
            <person name="Matiuzzi M."/>
            <person name="Azevedo V."/>
            <person name="Ristow P."/>
        </authorList>
    </citation>
    <scope>NUCLEOTIDE SEQUENCE</scope>
    <source>
        <strain evidence="3">VSF7</strain>
    </source>
</reference>
<evidence type="ECO:0000313" key="3">
    <source>
        <dbReference type="EMBL" id="MCW7515573.1"/>
    </source>
</evidence>
<keyword evidence="2" id="KW-0732">Signal</keyword>
<dbReference type="GeneID" id="93341366"/>
<dbReference type="Proteomes" id="UP000297352">
    <property type="component" value="Unassembled WGS sequence"/>
</dbReference>
<evidence type="ECO:0000256" key="2">
    <source>
        <dbReference type="SAM" id="SignalP"/>
    </source>
</evidence>
<accession>A0A2N0AXY3</accession>
<evidence type="ECO:0000313" key="6">
    <source>
        <dbReference type="Proteomes" id="UP001209694"/>
    </source>
</evidence>
<name>A0A2N0AXY3_9LEPT</name>
<dbReference type="EMBL" id="JAMQQD010000003">
    <property type="protein sequence ID" value="MCW7515573.1"/>
    <property type="molecule type" value="Genomic_DNA"/>
</dbReference>
<dbReference type="NCBIfam" id="NF047525">
    <property type="entry name" value="LIMLP_04285_fam"/>
    <property type="match status" value="1"/>
</dbReference>
<evidence type="ECO:0000313" key="4">
    <source>
        <dbReference type="EMBL" id="TGL67027.1"/>
    </source>
</evidence>
<keyword evidence="5" id="KW-1185">Reference proteome</keyword>
<sequence>MKLQRFVFVTILSFFLHPLLADTVKVKATKEVLENVKTSSPTANYVLVESQDGTKQAFKKNAVEVTTLPVVWEQPKEEDKPGFFSGLFASKGNSEGQKTTEPNAEGNQEASKEGKENESMFSKRLPELAMGGMALLWILLP</sequence>
<protein>
    <submittedName>
        <fullName evidence="3">Uncharacterized protein</fullName>
    </submittedName>
</protein>
<comment type="caution">
    <text evidence="3">The sequence shown here is derived from an EMBL/GenBank/DDBJ whole genome shotgun (WGS) entry which is preliminary data.</text>
</comment>